<dbReference type="InterPro" id="IPR029044">
    <property type="entry name" value="Nucleotide-diphossugar_trans"/>
</dbReference>
<dbReference type="CDD" id="cd00761">
    <property type="entry name" value="Glyco_tranf_GTA_type"/>
    <property type="match status" value="1"/>
</dbReference>
<dbReference type="Proteomes" id="UP000799092">
    <property type="component" value="Unassembled WGS sequence"/>
</dbReference>
<keyword evidence="2" id="KW-0328">Glycosyltransferase</keyword>
<evidence type="ECO:0000256" key="2">
    <source>
        <dbReference type="ARBA" id="ARBA00022676"/>
    </source>
</evidence>
<organism evidence="5 6">
    <name type="scientific">Aquibacillus halophilus</name>
    <dbReference type="NCBI Taxonomy" id="930132"/>
    <lineage>
        <taxon>Bacteria</taxon>
        <taxon>Bacillati</taxon>
        <taxon>Bacillota</taxon>
        <taxon>Bacilli</taxon>
        <taxon>Bacillales</taxon>
        <taxon>Bacillaceae</taxon>
        <taxon>Aquibacillus</taxon>
    </lineage>
</organism>
<name>A0A6A8DFZ4_9BACI</name>
<dbReference type="PANTHER" id="PTHR22916">
    <property type="entry name" value="GLYCOSYLTRANSFERASE"/>
    <property type="match status" value="1"/>
</dbReference>
<keyword evidence="3 5" id="KW-0808">Transferase</keyword>
<dbReference type="EMBL" id="WJNG01000006">
    <property type="protein sequence ID" value="MRH42701.1"/>
    <property type="molecule type" value="Genomic_DNA"/>
</dbReference>
<accession>A0A6A8DFZ4</accession>
<dbReference type="Pfam" id="PF00535">
    <property type="entry name" value="Glycos_transf_2"/>
    <property type="match status" value="1"/>
</dbReference>
<feature type="domain" description="Glycosyltransferase 2-like" evidence="4">
    <location>
        <begin position="6"/>
        <end position="170"/>
    </location>
</feature>
<keyword evidence="6" id="KW-1185">Reference proteome</keyword>
<evidence type="ECO:0000256" key="3">
    <source>
        <dbReference type="ARBA" id="ARBA00022679"/>
    </source>
</evidence>
<dbReference type="OrthoDB" id="396512at2"/>
<dbReference type="RefSeq" id="WP_153736349.1">
    <property type="nucleotide sequence ID" value="NZ_WJNG01000006.1"/>
</dbReference>
<gene>
    <name evidence="5" type="ORF">GH741_08375</name>
</gene>
<evidence type="ECO:0000259" key="4">
    <source>
        <dbReference type="Pfam" id="PF00535"/>
    </source>
</evidence>
<comment type="similarity">
    <text evidence="1">Belongs to the glycosyltransferase 2 family.</text>
</comment>
<evidence type="ECO:0000256" key="1">
    <source>
        <dbReference type="ARBA" id="ARBA00006739"/>
    </source>
</evidence>
<evidence type="ECO:0000313" key="6">
    <source>
        <dbReference type="Proteomes" id="UP000799092"/>
    </source>
</evidence>
<dbReference type="SUPFAM" id="SSF53448">
    <property type="entry name" value="Nucleotide-diphospho-sugar transferases"/>
    <property type="match status" value="1"/>
</dbReference>
<dbReference type="Gene3D" id="3.90.550.10">
    <property type="entry name" value="Spore Coat Polysaccharide Biosynthesis Protein SpsA, Chain A"/>
    <property type="match status" value="1"/>
</dbReference>
<sequence length="329" mass="38771">MKPKISIIVPVYNIEQYLRKCLDSILAQTFTDFEVIIVNDGSTDSSGDICDEYAELDNRVRVIHTYNGGLSSARNVGLKLSRGDFVGFIDGDDWVFKDMYQTLYELCNQTNSDISICTMYREIEGEIVYVDRDNYIKEMDNVEAMRQLFKGNLYRFAVWNKLYTKKCFEHVQFPEGRIHEDLFTTYKVFAKADKVVFTNYAGYIYVKRDSSILTTNYNEKRLDAFLGWNEIISFMNKNYSQLAEYYLSCFAYWVVDNVYYITSQVQKSKDRKKFLSTIQNHVENHYKHIIKSANLDIKYKTHIGLLKYDINLLLLSINFNKILNKRFKQ</sequence>
<proteinExistence type="inferred from homology"/>
<evidence type="ECO:0000313" key="5">
    <source>
        <dbReference type="EMBL" id="MRH42701.1"/>
    </source>
</evidence>
<dbReference type="GO" id="GO:0016757">
    <property type="term" value="F:glycosyltransferase activity"/>
    <property type="evidence" value="ECO:0007669"/>
    <property type="project" value="UniProtKB-KW"/>
</dbReference>
<comment type="caution">
    <text evidence="5">The sequence shown here is derived from an EMBL/GenBank/DDBJ whole genome shotgun (WGS) entry which is preliminary data.</text>
</comment>
<protein>
    <submittedName>
        <fullName evidence="5">Glycosyltransferase</fullName>
    </submittedName>
</protein>
<dbReference type="InterPro" id="IPR001173">
    <property type="entry name" value="Glyco_trans_2-like"/>
</dbReference>
<reference evidence="5" key="1">
    <citation type="submission" date="2019-11" db="EMBL/GenBank/DDBJ databases">
        <authorList>
            <person name="Li J."/>
        </authorList>
    </citation>
    <scope>NUCLEOTIDE SEQUENCE</scope>
    <source>
        <strain evidence="5">B6B</strain>
    </source>
</reference>
<dbReference type="AlphaFoldDB" id="A0A6A8DFZ4"/>
<dbReference type="PANTHER" id="PTHR22916:SF51">
    <property type="entry name" value="GLYCOSYLTRANSFERASE EPSH-RELATED"/>
    <property type="match status" value="1"/>
</dbReference>